<gene>
    <name evidence="1" type="ORF">BN2614_LOCUS7</name>
</gene>
<name>A0A9X9LLW0_GULGU</name>
<evidence type="ECO:0000313" key="2">
    <source>
        <dbReference type="Proteomes" id="UP000269945"/>
    </source>
</evidence>
<accession>A0A9X9LLW0</accession>
<dbReference type="Proteomes" id="UP000269945">
    <property type="component" value="Unassembled WGS sequence"/>
</dbReference>
<protein>
    <submittedName>
        <fullName evidence="1">Uncharacterized protein</fullName>
    </submittedName>
</protein>
<organism evidence="1 2">
    <name type="scientific">Gulo gulo</name>
    <name type="common">Wolverine</name>
    <name type="synonym">Gluton</name>
    <dbReference type="NCBI Taxonomy" id="48420"/>
    <lineage>
        <taxon>Eukaryota</taxon>
        <taxon>Metazoa</taxon>
        <taxon>Chordata</taxon>
        <taxon>Craniata</taxon>
        <taxon>Vertebrata</taxon>
        <taxon>Euteleostomi</taxon>
        <taxon>Mammalia</taxon>
        <taxon>Eutheria</taxon>
        <taxon>Laurasiatheria</taxon>
        <taxon>Carnivora</taxon>
        <taxon>Caniformia</taxon>
        <taxon>Musteloidea</taxon>
        <taxon>Mustelidae</taxon>
        <taxon>Guloninae</taxon>
        <taxon>Gulo</taxon>
    </lineage>
</organism>
<dbReference type="EMBL" id="CYRY02007532">
    <property type="protein sequence ID" value="VCW76528.1"/>
    <property type="molecule type" value="Genomic_DNA"/>
</dbReference>
<comment type="caution">
    <text evidence="1">The sequence shown here is derived from an EMBL/GenBank/DDBJ whole genome shotgun (WGS) entry which is preliminary data.</text>
</comment>
<dbReference type="AlphaFoldDB" id="A0A9X9LLW0"/>
<sequence>MCIYFFRRHFGSENYFRNPKAPTQQRPNSAAH</sequence>
<reference evidence="1 2" key="1">
    <citation type="submission" date="2018-10" db="EMBL/GenBank/DDBJ databases">
        <authorList>
            <person name="Ekblom R."/>
            <person name="Jareborg N."/>
        </authorList>
    </citation>
    <scope>NUCLEOTIDE SEQUENCE [LARGE SCALE GENOMIC DNA]</scope>
    <source>
        <tissue evidence="1">Muscle</tissue>
    </source>
</reference>
<evidence type="ECO:0000313" key="1">
    <source>
        <dbReference type="EMBL" id="VCW76528.1"/>
    </source>
</evidence>
<proteinExistence type="predicted"/>
<keyword evidence="2" id="KW-1185">Reference proteome</keyword>